<reference evidence="2 3" key="1">
    <citation type="journal article" date="2012" name="Stand. Genomic Sci.">
        <title>Genome sequence of the halotolerant bacterium Corynebacterium halotolerans type strain YIM 70093(T) (= DSM 44683(T)).</title>
        <authorList>
            <person name="Ruckert C."/>
            <person name="Albersmeier A."/>
            <person name="Al-Dilaimi A."/>
            <person name="Niehaus K."/>
            <person name="Szczepanowski R."/>
            <person name="Kalinowski J."/>
        </authorList>
    </citation>
    <scope>NUCLEOTIDE SEQUENCE [LARGE SCALE GENOMIC DNA]</scope>
    <source>
        <strain evidence="2">YIM 70093</strain>
    </source>
</reference>
<dbReference type="Proteomes" id="UP000011723">
    <property type="component" value="Chromosome"/>
</dbReference>
<dbReference type="HOGENOM" id="CLU_2933546_0_0_11"/>
<keyword evidence="3" id="KW-1185">Reference proteome</keyword>
<dbReference type="EMBL" id="CP003697">
    <property type="protein sequence ID" value="AGF72073.1"/>
    <property type="molecule type" value="Genomic_DNA"/>
</dbReference>
<proteinExistence type="predicted"/>
<sequence>MEEEVTDRPADALIKGGAHHTVTFHEALPHVAAGGAGGQSKPMGASHDAGPTSHYSDFLR</sequence>
<organism evidence="2 3">
    <name type="scientific">Corynebacterium halotolerans YIM 70093 = DSM 44683</name>
    <dbReference type="NCBI Taxonomy" id="1121362"/>
    <lineage>
        <taxon>Bacteria</taxon>
        <taxon>Bacillati</taxon>
        <taxon>Actinomycetota</taxon>
        <taxon>Actinomycetes</taxon>
        <taxon>Mycobacteriales</taxon>
        <taxon>Corynebacteriaceae</taxon>
        <taxon>Corynebacterium</taxon>
    </lineage>
</organism>
<name>M1NL07_9CORY</name>
<evidence type="ECO:0000256" key="1">
    <source>
        <dbReference type="SAM" id="MobiDB-lite"/>
    </source>
</evidence>
<evidence type="ECO:0000313" key="2">
    <source>
        <dbReference type="EMBL" id="AGF72073.1"/>
    </source>
</evidence>
<dbReference type="AlphaFoldDB" id="M1NL07"/>
<protein>
    <submittedName>
        <fullName evidence="2">Uncharacterized protein</fullName>
    </submittedName>
</protein>
<feature type="region of interest" description="Disordered" evidence="1">
    <location>
        <begin position="30"/>
        <end position="60"/>
    </location>
</feature>
<gene>
    <name evidence="2" type="ORF">A605_05335</name>
</gene>
<dbReference type="KEGG" id="chn:A605_05335"/>
<evidence type="ECO:0000313" key="3">
    <source>
        <dbReference type="Proteomes" id="UP000011723"/>
    </source>
</evidence>
<accession>M1NL07</accession>